<evidence type="ECO:0000256" key="12">
    <source>
        <dbReference type="SAM" id="MobiDB-lite"/>
    </source>
</evidence>
<dbReference type="PANTHER" id="PTHR11579">
    <property type="entry name" value="PROTEIN-L-ISOASPARTATE O-METHYLTRANSFERASE"/>
    <property type="match status" value="1"/>
</dbReference>
<dbReference type="EMBL" id="JANCPR020000048">
    <property type="protein sequence ID" value="MDJ1136934.1"/>
    <property type="molecule type" value="Genomic_DNA"/>
</dbReference>
<protein>
    <recommendedName>
        <fullName evidence="4">Protein-L-isoaspartate O-methyltransferase</fullName>
        <ecNumber evidence="3">2.1.1.77</ecNumber>
    </recommendedName>
    <alternativeName>
        <fullName evidence="11">L-isoaspartyl protein carboxyl methyltransferase</fullName>
    </alternativeName>
    <alternativeName>
        <fullName evidence="9">Protein L-isoaspartyl methyltransferase</fullName>
    </alternativeName>
    <alternativeName>
        <fullName evidence="10">Protein-beta-aspartate methyltransferase</fullName>
    </alternativeName>
</protein>
<keyword evidence="5" id="KW-0963">Cytoplasm</keyword>
<evidence type="ECO:0000256" key="6">
    <source>
        <dbReference type="ARBA" id="ARBA00022603"/>
    </source>
</evidence>
<dbReference type="EC" id="2.1.1.77" evidence="3"/>
<organism evidence="13 14">
    <name type="scientific">Streptomyces iconiensis</name>
    <dbReference type="NCBI Taxonomy" id="1384038"/>
    <lineage>
        <taxon>Bacteria</taxon>
        <taxon>Bacillati</taxon>
        <taxon>Actinomycetota</taxon>
        <taxon>Actinomycetes</taxon>
        <taxon>Kitasatosporales</taxon>
        <taxon>Streptomycetaceae</taxon>
        <taxon>Streptomyces</taxon>
    </lineage>
</organism>
<evidence type="ECO:0000256" key="10">
    <source>
        <dbReference type="ARBA" id="ARBA00031323"/>
    </source>
</evidence>
<dbReference type="Gene3D" id="3.40.50.150">
    <property type="entry name" value="Vaccinia Virus protein VP39"/>
    <property type="match status" value="1"/>
</dbReference>
<accession>A0ABT7A6J1</accession>
<name>A0ABT7A6J1_9ACTN</name>
<evidence type="ECO:0000256" key="11">
    <source>
        <dbReference type="ARBA" id="ARBA00031350"/>
    </source>
</evidence>
<evidence type="ECO:0000256" key="9">
    <source>
        <dbReference type="ARBA" id="ARBA00030757"/>
    </source>
</evidence>
<keyword evidence="6 13" id="KW-0489">Methyltransferase</keyword>
<comment type="similarity">
    <text evidence="2">Belongs to the methyltransferase superfamily. L-isoaspartyl/D-aspartyl protein methyltransferase family.</text>
</comment>
<gene>
    <name evidence="13" type="ORF">NMN56_034340</name>
</gene>
<dbReference type="Proteomes" id="UP001214441">
    <property type="component" value="Unassembled WGS sequence"/>
</dbReference>
<evidence type="ECO:0000256" key="3">
    <source>
        <dbReference type="ARBA" id="ARBA00011890"/>
    </source>
</evidence>
<evidence type="ECO:0000256" key="2">
    <source>
        <dbReference type="ARBA" id="ARBA00005369"/>
    </source>
</evidence>
<dbReference type="InterPro" id="IPR000682">
    <property type="entry name" value="PCMT"/>
</dbReference>
<evidence type="ECO:0000256" key="5">
    <source>
        <dbReference type="ARBA" id="ARBA00022490"/>
    </source>
</evidence>
<evidence type="ECO:0000256" key="4">
    <source>
        <dbReference type="ARBA" id="ARBA00013346"/>
    </source>
</evidence>
<proteinExistence type="inferred from homology"/>
<feature type="region of interest" description="Disordered" evidence="12">
    <location>
        <begin position="262"/>
        <end position="284"/>
    </location>
</feature>
<evidence type="ECO:0000256" key="7">
    <source>
        <dbReference type="ARBA" id="ARBA00022679"/>
    </source>
</evidence>
<reference evidence="13 14" key="1">
    <citation type="submission" date="2023-05" db="EMBL/GenBank/DDBJ databases">
        <title>Streptantibioticus silvisoli sp. nov., acidotolerant actinomycetes 1 from pine litter.</title>
        <authorList>
            <person name="Swiecimska M."/>
            <person name="Golinska P."/>
            <person name="Sangal V."/>
            <person name="Wachnowicz B."/>
            <person name="Goodfellow M."/>
        </authorList>
    </citation>
    <scope>NUCLEOTIDE SEQUENCE [LARGE SCALE GENOMIC DNA]</scope>
    <source>
        <strain evidence="13 14">DSM 42109</strain>
    </source>
</reference>
<comment type="caution">
    <text evidence="13">The sequence shown here is derived from an EMBL/GenBank/DDBJ whole genome shotgun (WGS) entry which is preliminary data.</text>
</comment>
<sequence length="397" mass="43560">MTRPVSVDWTRYKEACARDLDQEGHFRAAWLRTAFATVPRERFVPGRFWVWHRDEGGYRVLDRALDPAAWTAAVYVPHTAVVTQLDDGAYDLATHDPGELVTGAVATSSVSALSIVLDQLALLDLEPGHRVLDVGAGSGYNTAMLCERTGSAQVDAVEIDPDLAHIARGNLRAAGYRPHVRAADAELGAAFRRSRYDRVIVTASLGRIPRTLLQHVAPGGLLLAPYGTAWSNTGLARLTVNGDGTASGRLVGGARYMWLRSHRPTPSRPERHGEGRESASPLDPTTVLAPSWAAQWTIGARVPQKTRLRRVSADRIVLWDGHSYASVCLTDWHEPDAVLQHGLRSLWDEVAAACLWWNTHGQPDITRYGLTVTPEDETLWFEHPGNAVLKGGEEQTV</sequence>
<keyword evidence="14" id="KW-1185">Reference proteome</keyword>
<evidence type="ECO:0000313" key="14">
    <source>
        <dbReference type="Proteomes" id="UP001214441"/>
    </source>
</evidence>
<dbReference type="GO" id="GO:0008168">
    <property type="term" value="F:methyltransferase activity"/>
    <property type="evidence" value="ECO:0007669"/>
    <property type="project" value="UniProtKB-KW"/>
</dbReference>
<dbReference type="CDD" id="cd02440">
    <property type="entry name" value="AdoMet_MTases"/>
    <property type="match status" value="1"/>
</dbReference>
<dbReference type="Pfam" id="PF01135">
    <property type="entry name" value="PCMT"/>
    <property type="match status" value="1"/>
</dbReference>
<evidence type="ECO:0000313" key="13">
    <source>
        <dbReference type="EMBL" id="MDJ1136934.1"/>
    </source>
</evidence>
<dbReference type="RefSeq" id="WP_274047397.1">
    <property type="nucleotide sequence ID" value="NZ_JANCPR020000048.1"/>
</dbReference>
<keyword evidence="7" id="KW-0808">Transferase</keyword>
<evidence type="ECO:0000256" key="1">
    <source>
        <dbReference type="ARBA" id="ARBA00004496"/>
    </source>
</evidence>
<feature type="compositionally biased region" description="Basic and acidic residues" evidence="12">
    <location>
        <begin position="268"/>
        <end position="277"/>
    </location>
</feature>
<dbReference type="GO" id="GO:0032259">
    <property type="term" value="P:methylation"/>
    <property type="evidence" value="ECO:0007669"/>
    <property type="project" value="UniProtKB-KW"/>
</dbReference>
<dbReference type="InterPro" id="IPR029063">
    <property type="entry name" value="SAM-dependent_MTases_sf"/>
</dbReference>
<evidence type="ECO:0000256" key="8">
    <source>
        <dbReference type="ARBA" id="ARBA00022691"/>
    </source>
</evidence>
<dbReference type="PANTHER" id="PTHR11579:SF0">
    <property type="entry name" value="PROTEIN-L-ISOASPARTATE(D-ASPARTATE) O-METHYLTRANSFERASE"/>
    <property type="match status" value="1"/>
</dbReference>
<comment type="subcellular location">
    <subcellularLocation>
        <location evidence="1">Cytoplasm</location>
    </subcellularLocation>
</comment>
<dbReference type="SUPFAM" id="SSF53335">
    <property type="entry name" value="S-adenosyl-L-methionine-dependent methyltransferases"/>
    <property type="match status" value="1"/>
</dbReference>
<keyword evidence="8" id="KW-0949">S-adenosyl-L-methionine</keyword>